<dbReference type="PANTHER" id="PTHR23402:SF1">
    <property type="entry name" value="PYROGLUTAMYL-PEPTIDASE I"/>
    <property type="match status" value="1"/>
</dbReference>
<evidence type="ECO:0000256" key="2">
    <source>
        <dbReference type="ARBA" id="ARBA00022670"/>
    </source>
</evidence>
<dbReference type="OrthoDB" id="408631at2759"/>
<feature type="compositionally biased region" description="Low complexity" evidence="5">
    <location>
        <begin position="267"/>
        <end position="278"/>
    </location>
</feature>
<evidence type="ECO:0000256" key="4">
    <source>
        <dbReference type="ARBA" id="ARBA00022807"/>
    </source>
</evidence>
<feature type="region of interest" description="Disordered" evidence="5">
    <location>
        <begin position="267"/>
        <end position="287"/>
    </location>
</feature>
<dbReference type="Proteomes" id="UP000030706">
    <property type="component" value="Unassembled WGS sequence"/>
</dbReference>
<dbReference type="RefSeq" id="XP_029764528.1">
    <property type="nucleotide sequence ID" value="XM_029902425.1"/>
</dbReference>
<gene>
    <name evidence="6" type="ORF">M438DRAFT_310544</name>
</gene>
<evidence type="ECO:0000313" key="7">
    <source>
        <dbReference type="Proteomes" id="UP000030706"/>
    </source>
</evidence>
<evidence type="ECO:0000256" key="5">
    <source>
        <dbReference type="SAM" id="MobiDB-lite"/>
    </source>
</evidence>
<keyword evidence="3" id="KW-0378">Hydrolase</keyword>
<dbReference type="GO" id="GO:0008234">
    <property type="term" value="F:cysteine-type peptidase activity"/>
    <property type="evidence" value="ECO:0007669"/>
    <property type="project" value="UniProtKB-KW"/>
</dbReference>
<dbReference type="AlphaFoldDB" id="A0A074YN86"/>
<name>A0A074YN86_AURPU</name>
<evidence type="ECO:0000313" key="6">
    <source>
        <dbReference type="EMBL" id="KEQ88341.1"/>
    </source>
</evidence>
<keyword evidence="2" id="KW-0645">Protease</keyword>
<reference evidence="6 7" key="1">
    <citation type="journal article" date="2014" name="BMC Genomics">
        <title>Genome sequencing of four Aureobasidium pullulans varieties: biotechnological potential, stress tolerance, and description of new species.</title>
        <authorList>
            <person name="Gostin Ar C."/>
            <person name="Ohm R.A."/>
            <person name="Kogej T."/>
            <person name="Sonjak S."/>
            <person name="Turk M."/>
            <person name="Zajc J."/>
            <person name="Zalar P."/>
            <person name="Grube M."/>
            <person name="Sun H."/>
            <person name="Han J."/>
            <person name="Sharma A."/>
            <person name="Chiniquy J."/>
            <person name="Ngan C.Y."/>
            <person name="Lipzen A."/>
            <person name="Barry K."/>
            <person name="Grigoriev I.V."/>
            <person name="Gunde-Cimerman N."/>
        </authorList>
    </citation>
    <scope>NUCLEOTIDE SEQUENCE [LARGE SCALE GENOMIC DNA]</scope>
    <source>
        <strain evidence="6 7">EXF-150</strain>
    </source>
</reference>
<sequence length="312" mass="34021">MSNSNQKESVRVLVTGFGPFPRGNGKNYAQNTSHEITKLLPHTLSANSRFNPTGARIDIINPTSADGQAVKVEYAHIRDYVSGLHDTHGNNVDLILHMGMADGWNFISCERRAYKQTFTSCWGAAGRILGLGRYYRIKDFAGETVDDAGECPWGEDVPMGLCTGFDVDLLVEDAGKTLKESFGRDVRGHEDGGTYCCGFIYYESLANKFTKGTSAEVLFCHVPGDLDQFSLKAGANSICAIIGAAASQILEERKHKAPQQPVVVGRQQEQQPIVQEEPGNSTVSAQQRQRAMEMMASGFGGERAIQATKYSA</sequence>
<comment type="similarity">
    <text evidence="1">Belongs to the peptidase C15 family.</text>
</comment>
<dbReference type="GeneID" id="40744731"/>
<organism evidence="6 7">
    <name type="scientific">Aureobasidium pullulans EXF-150</name>
    <dbReference type="NCBI Taxonomy" id="1043002"/>
    <lineage>
        <taxon>Eukaryota</taxon>
        <taxon>Fungi</taxon>
        <taxon>Dikarya</taxon>
        <taxon>Ascomycota</taxon>
        <taxon>Pezizomycotina</taxon>
        <taxon>Dothideomycetes</taxon>
        <taxon>Dothideomycetidae</taxon>
        <taxon>Dothideales</taxon>
        <taxon>Saccotheciaceae</taxon>
        <taxon>Aureobasidium</taxon>
    </lineage>
</organism>
<dbReference type="EMBL" id="KL584975">
    <property type="protein sequence ID" value="KEQ88341.1"/>
    <property type="molecule type" value="Genomic_DNA"/>
</dbReference>
<dbReference type="SUPFAM" id="SSF53182">
    <property type="entry name" value="Pyrrolidone carboxyl peptidase (pyroglutamate aminopeptidase)"/>
    <property type="match status" value="1"/>
</dbReference>
<dbReference type="GO" id="GO:0006508">
    <property type="term" value="P:proteolysis"/>
    <property type="evidence" value="ECO:0007669"/>
    <property type="project" value="UniProtKB-KW"/>
</dbReference>
<evidence type="ECO:0000256" key="1">
    <source>
        <dbReference type="ARBA" id="ARBA00006641"/>
    </source>
</evidence>
<evidence type="ECO:0000256" key="3">
    <source>
        <dbReference type="ARBA" id="ARBA00022801"/>
    </source>
</evidence>
<keyword evidence="4" id="KW-0788">Thiol protease</keyword>
<keyword evidence="7" id="KW-1185">Reference proteome</keyword>
<proteinExistence type="inferred from homology"/>
<accession>A0A074YN86</accession>
<dbReference type="InterPro" id="IPR036440">
    <property type="entry name" value="Peptidase_C15-like_sf"/>
</dbReference>
<protein>
    <submittedName>
        <fullName evidence="6">Peptidase C15, pyroglutamyl peptidase I-like protein</fullName>
    </submittedName>
</protein>
<dbReference type="HOGENOM" id="CLU_043960_0_0_1"/>
<dbReference type="InterPro" id="IPR016125">
    <property type="entry name" value="Peptidase_C15-like"/>
</dbReference>
<dbReference type="Gene3D" id="3.40.630.20">
    <property type="entry name" value="Peptidase C15, pyroglutamyl peptidase I-like"/>
    <property type="match status" value="1"/>
</dbReference>
<dbReference type="PANTHER" id="PTHR23402">
    <property type="entry name" value="PROTEASE FAMILY C15 PYROGLUTAMYL-PEPTIDASE I-RELATED"/>
    <property type="match status" value="1"/>
</dbReference>